<feature type="domain" description="Response regulatory" evidence="7">
    <location>
        <begin position="4"/>
        <end position="120"/>
    </location>
</feature>
<comment type="caution">
    <text evidence="8">The sequence shown here is derived from an EMBL/GenBank/DDBJ whole genome shotgun (WGS) entry which is preliminary data.</text>
</comment>
<evidence type="ECO:0000256" key="2">
    <source>
        <dbReference type="ARBA" id="ARBA00023012"/>
    </source>
</evidence>
<dbReference type="SUPFAM" id="SSF52172">
    <property type="entry name" value="CheY-like"/>
    <property type="match status" value="1"/>
</dbReference>
<dbReference type="Gene3D" id="3.40.50.2300">
    <property type="match status" value="1"/>
</dbReference>
<dbReference type="GO" id="GO:0000976">
    <property type="term" value="F:transcription cis-regulatory region binding"/>
    <property type="evidence" value="ECO:0007669"/>
    <property type="project" value="TreeGrafter"/>
</dbReference>
<evidence type="ECO:0000313" key="8">
    <source>
        <dbReference type="EMBL" id="OEJ67587.1"/>
    </source>
</evidence>
<dbReference type="Proteomes" id="UP000095347">
    <property type="component" value="Unassembled WGS sequence"/>
</dbReference>
<dbReference type="EMBL" id="MCGG01000021">
    <property type="protein sequence ID" value="OEJ67587.1"/>
    <property type="molecule type" value="Genomic_DNA"/>
</dbReference>
<organism evidence="8 9">
    <name type="scientific">Magnetovibrio blakemorei</name>
    <dbReference type="NCBI Taxonomy" id="28181"/>
    <lineage>
        <taxon>Bacteria</taxon>
        <taxon>Pseudomonadati</taxon>
        <taxon>Pseudomonadota</taxon>
        <taxon>Alphaproteobacteria</taxon>
        <taxon>Rhodospirillales</taxon>
        <taxon>Magnetovibrionaceae</taxon>
        <taxon>Magnetovibrio</taxon>
    </lineage>
</organism>
<sequence length="135" mass="14634">MTYSVLVVEDEPNIVLSLQFIMKRSGHEVRIAGDGEAALDAMAAKTPDVVLLDIMLPKRDGLSVCEAIRANPDWSAVKILVLSAKSRESDKEKALSLGADDYITKPYSTREVCERVNAMLGIEGCPQPSEASQPS</sequence>
<keyword evidence="9" id="KW-1185">Reference proteome</keyword>
<evidence type="ECO:0000256" key="5">
    <source>
        <dbReference type="ARBA" id="ARBA00023163"/>
    </source>
</evidence>
<dbReference type="GO" id="GO:0032993">
    <property type="term" value="C:protein-DNA complex"/>
    <property type="evidence" value="ECO:0007669"/>
    <property type="project" value="TreeGrafter"/>
</dbReference>
<keyword evidence="1 6" id="KW-0597">Phosphoprotein</keyword>
<dbReference type="STRING" id="28181.BEN30_09180"/>
<dbReference type="GO" id="GO:0006355">
    <property type="term" value="P:regulation of DNA-templated transcription"/>
    <property type="evidence" value="ECO:0007669"/>
    <property type="project" value="TreeGrafter"/>
</dbReference>
<keyword evidence="5" id="KW-0804">Transcription</keyword>
<dbReference type="CDD" id="cd17574">
    <property type="entry name" value="REC_OmpR"/>
    <property type="match status" value="1"/>
</dbReference>
<dbReference type="GO" id="GO:0000156">
    <property type="term" value="F:phosphorelay response regulator activity"/>
    <property type="evidence" value="ECO:0007669"/>
    <property type="project" value="TreeGrafter"/>
</dbReference>
<accession>A0A1E5Q8A1</accession>
<dbReference type="RefSeq" id="WP_069957740.1">
    <property type="nucleotide sequence ID" value="NZ_MCGG01000021.1"/>
</dbReference>
<dbReference type="PANTHER" id="PTHR48111">
    <property type="entry name" value="REGULATOR OF RPOS"/>
    <property type="match status" value="1"/>
</dbReference>
<dbReference type="OrthoDB" id="9801602at2"/>
<dbReference type="Pfam" id="PF00072">
    <property type="entry name" value="Response_reg"/>
    <property type="match status" value="1"/>
</dbReference>
<name>A0A1E5Q8A1_9PROT</name>
<evidence type="ECO:0000256" key="4">
    <source>
        <dbReference type="ARBA" id="ARBA00023125"/>
    </source>
</evidence>
<evidence type="ECO:0000256" key="3">
    <source>
        <dbReference type="ARBA" id="ARBA00023015"/>
    </source>
</evidence>
<evidence type="ECO:0000313" key="9">
    <source>
        <dbReference type="Proteomes" id="UP000095347"/>
    </source>
</evidence>
<proteinExistence type="predicted"/>
<keyword evidence="4" id="KW-0238">DNA-binding</keyword>
<dbReference type="AlphaFoldDB" id="A0A1E5Q8A1"/>
<dbReference type="PROSITE" id="PS50110">
    <property type="entry name" value="RESPONSE_REGULATORY"/>
    <property type="match status" value="1"/>
</dbReference>
<keyword evidence="3" id="KW-0805">Transcription regulation</keyword>
<dbReference type="PANTHER" id="PTHR48111:SF1">
    <property type="entry name" value="TWO-COMPONENT RESPONSE REGULATOR ORR33"/>
    <property type="match status" value="1"/>
</dbReference>
<dbReference type="GO" id="GO:0005829">
    <property type="term" value="C:cytosol"/>
    <property type="evidence" value="ECO:0007669"/>
    <property type="project" value="TreeGrafter"/>
</dbReference>
<evidence type="ECO:0000256" key="1">
    <source>
        <dbReference type="ARBA" id="ARBA00022553"/>
    </source>
</evidence>
<feature type="modified residue" description="4-aspartylphosphate" evidence="6">
    <location>
        <position position="53"/>
    </location>
</feature>
<evidence type="ECO:0000256" key="6">
    <source>
        <dbReference type="PROSITE-ProRule" id="PRU00169"/>
    </source>
</evidence>
<dbReference type="InterPro" id="IPR001789">
    <property type="entry name" value="Sig_transdc_resp-reg_receiver"/>
</dbReference>
<dbReference type="InterPro" id="IPR011006">
    <property type="entry name" value="CheY-like_superfamily"/>
</dbReference>
<dbReference type="InterPro" id="IPR039420">
    <property type="entry name" value="WalR-like"/>
</dbReference>
<keyword evidence="2" id="KW-0902">Two-component regulatory system</keyword>
<dbReference type="FunFam" id="3.40.50.2300:FF:000001">
    <property type="entry name" value="DNA-binding response regulator PhoB"/>
    <property type="match status" value="1"/>
</dbReference>
<dbReference type="SMART" id="SM00448">
    <property type="entry name" value="REC"/>
    <property type="match status" value="1"/>
</dbReference>
<reference evidence="9" key="1">
    <citation type="submission" date="2016-07" db="EMBL/GenBank/DDBJ databases">
        <authorList>
            <person name="Florea S."/>
            <person name="Webb J.S."/>
            <person name="Jaromczyk J."/>
            <person name="Schardl C.L."/>
        </authorList>
    </citation>
    <scope>NUCLEOTIDE SEQUENCE [LARGE SCALE GENOMIC DNA]</scope>
    <source>
        <strain evidence="9">MV-1</strain>
    </source>
</reference>
<evidence type="ECO:0000259" key="7">
    <source>
        <dbReference type="PROSITE" id="PS50110"/>
    </source>
</evidence>
<gene>
    <name evidence="8" type="ORF">BEN30_09180</name>
</gene>
<protein>
    <submittedName>
        <fullName evidence="8">Two-component system response regulator</fullName>
    </submittedName>
</protein>